<comment type="caution">
    <text evidence="1">The sequence shown here is derived from an EMBL/GenBank/DDBJ whole genome shotgun (WGS) entry which is preliminary data.</text>
</comment>
<keyword evidence="2" id="KW-1185">Reference proteome</keyword>
<proteinExistence type="predicted"/>
<name>A0A6A4P5M4_LUPAL</name>
<dbReference type="EMBL" id="WOCE01000016">
    <property type="protein sequence ID" value="KAE9596950.1"/>
    <property type="molecule type" value="Genomic_DNA"/>
</dbReference>
<organism evidence="1 2">
    <name type="scientific">Lupinus albus</name>
    <name type="common">White lupine</name>
    <name type="synonym">Lupinus termis</name>
    <dbReference type="NCBI Taxonomy" id="3870"/>
    <lineage>
        <taxon>Eukaryota</taxon>
        <taxon>Viridiplantae</taxon>
        <taxon>Streptophyta</taxon>
        <taxon>Embryophyta</taxon>
        <taxon>Tracheophyta</taxon>
        <taxon>Spermatophyta</taxon>
        <taxon>Magnoliopsida</taxon>
        <taxon>eudicotyledons</taxon>
        <taxon>Gunneridae</taxon>
        <taxon>Pentapetalae</taxon>
        <taxon>rosids</taxon>
        <taxon>fabids</taxon>
        <taxon>Fabales</taxon>
        <taxon>Fabaceae</taxon>
        <taxon>Papilionoideae</taxon>
        <taxon>50 kb inversion clade</taxon>
        <taxon>genistoids sensu lato</taxon>
        <taxon>core genistoids</taxon>
        <taxon>Genisteae</taxon>
        <taxon>Lupinus</taxon>
    </lineage>
</organism>
<protein>
    <submittedName>
        <fullName evidence="1">Uncharacterized protein</fullName>
    </submittedName>
</protein>
<dbReference type="AlphaFoldDB" id="A0A6A4P5M4"/>
<sequence length="63" mass="7367">MEITCPKNGVPLCSKPVKKCHVINIKIKKIENYFFYITWCNMIGLGHEDIIFLEQVILVRIKC</sequence>
<evidence type="ECO:0000313" key="2">
    <source>
        <dbReference type="Proteomes" id="UP000447434"/>
    </source>
</evidence>
<accession>A0A6A4P5M4</accession>
<dbReference type="Proteomes" id="UP000447434">
    <property type="component" value="Chromosome 16"/>
</dbReference>
<reference evidence="2" key="1">
    <citation type="journal article" date="2020" name="Nat. Commun.">
        <title>Genome sequence of the cluster root forming white lupin.</title>
        <authorList>
            <person name="Hufnagel B."/>
            <person name="Marques A."/>
            <person name="Soriano A."/>
            <person name="Marques L."/>
            <person name="Divol F."/>
            <person name="Doumas P."/>
            <person name="Sallet E."/>
            <person name="Mancinotti D."/>
            <person name="Carrere S."/>
            <person name="Marande W."/>
            <person name="Arribat S."/>
            <person name="Keller J."/>
            <person name="Huneau C."/>
            <person name="Blein T."/>
            <person name="Aime D."/>
            <person name="Laguerre M."/>
            <person name="Taylor J."/>
            <person name="Schubert V."/>
            <person name="Nelson M."/>
            <person name="Geu-Flores F."/>
            <person name="Crespi M."/>
            <person name="Gallardo-Guerrero K."/>
            <person name="Delaux P.-M."/>
            <person name="Salse J."/>
            <person name="Berges H."/>
            <person name="Guyot R."/>
            <person name="Gouzy J."/>
            <person name="Peret B."/>
        </authorList>
    </citation>
    <scope>NUCLEOTIDE SEQUENCE [LARGE SCALE GENOMIC DNA]</scope>
    <source>
        <strain evidence="2">cv. Amiga</strain>
    </source>
</reference>
<gene>
    <name evidence="1" type="ORF">Lalb_Chr16g0381441</name>
</gene>
<evidence type="ECO:0000313" key="1">
    <source>
        <dbReference type="EMBL" id="KAE9596950.1"/>
    </source>
</evidence>